<dbReference type="OrthoDB" id="10031156at2759"/>
<evidence type="ECO:0000313" key="3">
    <source>
        <dbReference type="Proteomes" id="UP000789570"/>
    </source>
</evidence>
<dbReference type="PANTHER" id="PTHR47839">
    <property type="entry name" value="DOMAIN PROTEIN, PUTATIVE (AFU_ORTHOLOGUE AFUA_6G04830)-RELATED"/>
    <property type="match status" value="1"/>
</dbReference>
<dbReference type="InterPro" id="IPR022155">
    <property type="entry name" value="DUF3684"/>
</dbReference>
<reference evidence="2" key="1">
    <citation type="submission" date="2021-06" db="EMBL/GenBank/DDBJ databases">
        <authorList>
            <person name="Kallberg Y."/>
            <person name="Tangrot J."/>
            <person name="Rosling A."/>
        </authorList>
    </citation>
    <scope>NUCLEOTIDE SEQUENCE</scope>
    <source>
        <strain evidence="2">UK204</strain>
    </source>
</reference>
<dbReference type="SUPFAM" id="SSF55874">
    <property type="entry name" value="ATPase domain of HSP90 chaperone/DNA topoisomerase II/histidine kinase"/>
    <property type="match status" value="1"/>
</dbReference>
<dbReference type="Gene3D" id="3.30.565.10">
    <property type="entry name" value="Histidine kinase-like ATPase, C-terminal domain"/>
    <property type="match status" value="1"/>
</dbReference>
<dbReference type="Proteomes" id="UP000789570">
    <property type="component" value="Unassembled WGS sequence"/>
</dbReference>
<dbReference type="Pfam" id="PF25794">
    <property type="entry name" value="SACS"/>
    <property type="match status" value="1"/>
</dbReference>
<dbReference type="NCBIfam" id="NF047352">
    <property type="entry name" value="P_loop_sacsin"/>
    <property type="match status" value="1"/>
</dbReference>
<accession>A0A9N8W3K2</accession>
<dbReference type="Pfam" id="PF12449">
    <property type="entry name" value="DUF3684"/>
    <property type="match status" value="1"/>
</dbReference>
<dbReference type="PANTHER" id="PTHR47839:SF1">
    <property type="entry name" value="DOMAIN PROTEIN, PUTATIVE (AFU_ORTHOLOGUE AFUA_6G04830)-RELATED"/>
    <property type="match status" value="1"/>
</dbReference>
<comment type="caution">
    <text evidence="2">The sequence shown here is derived from an EMBL/GenBank/DDBJ whole genome shotgun (WGS) entry which is preliminary data.</text>
</comment>
<feature type="domain" description="Sacsin/Nov" evidence="1">
    <location>
        <begin position="26"/>
        <end position="134"/>
    </location>
</feature>
<dbReference type="AlphaFoldDB" id="A0A9N8W3K2"/>
<sequence>MSLDVLREHVLSSSEAERVEVNQRLLIDNILARYASEFVIYRELMQNSDDAKSSSIQIIFETAHPDTDKNIVEDKIVRILFKNDGFAFRSEDWDRLKRIAEGNPNEQKIGAFGVGFYSLFSVCENPFVVSGGQAMAFYWCRDQLFSRKGLTGDDYQDWTTFLMDMREPIEFPSVDKFSNFLVNSLGFTGNLREISVYFNHTLVIQLSKDIKRPRMFNTFIFDPFSPQRMFKLTSVKVGNVILSVKKLLVPTNNIITYDQMEETNSISLRTISGNVEVLVDERFSAEIERITRKKPPNKTTIQIIYPEFDNSSEGNTSTHVFKDLLSYPEQGKIYIGFPTHQTTGCCSHIAARVIPTMNRDSIDLVEKTLSIYNEELLRITGILCRIVYEEEMFQIEQICNGCILRSNGEGKKFVREWLEKRAAHVLSHFTFQKSTPDSRVGEIIESQFFNCSEQLSVLSTNGVLPISSIRIPDPGIAGIIKQVPIVPNIVFEQCITFFDKARAKNIIRGLTFQDVILELRSRILCEDEMVKLLKWWIGYSSNGNNNDSESTEFKQLAFVRIGDIYRALSTFDYYLNPGIIPPDIDLPIDVFPYSISRNLQTSDLNCLGLSELSLVTWAEFIVNNPNLEYCPTFAERVHNILEKSLKKTSKPNKEIIRQLFVHKKCIPTELGMKLPNEAYFQDVNLFSDLPTIKFQKPLSVQNVMQLLGVRKVVELNLIFDRLVRHKDFDHMKLAKYLASESNHIDDDEKTRLKNIPIWPKEDNVYTNSRIQSDLWLEDYMYSNSGIRRFIISDLHVPIALFRELGLPIIDWKKNWSRNAPEAKFLIDLGLREYPTLKTILELAASSSTDPKIREKALKYFIDNFNEKYSNCYDHSRVTVAFLPCSKPGSYAKPLECFIKPECTIMKFQVVRQDLRFKVEQLGVRQYPSSEELQSRLIVDPPHDVNKAKEIFEFLASQPGSSNWKSLKDHNFIPVRDTNRSGEIHCTNPQSCFLEKIDQRCSLNCLNDFFTFIDFEEKANNFLKSCGVITTPRSENIAELLVKSSRKIWNSDSIRRDEKKYLEILNRVAVDYQYEIFNKSSLVKDMKRAPILAAFKLNGVVVLASADKIFINDDTAYQQIFDPLTAPEDDNLKTMYKVRC</sequence>
<dbReference type="InterPro" id="IPR036890">
    <property type="entry name" value="HATPase_C_sf"/>
</dbReference>
<dbReference type="InterPro" id="IPR058210">
    <property type="entry name" value="SACS/Nov_dom"/>
</dbReference>
<organism evidence="2 3">
    <name type="scientific">Funneliformis caledonium</name>
    <dbReference type="NCBI Taxonomy" id="1117310"/>
    <lineage>
        <taxon>Eukaryota</taxon>
        <taxon>Fungi</taxon>
        <taxon>Fungi incertae sedis</taxon>
        <taxon>Mucoromycota</taxon>
        <taxon>Glomeromycotina</taxon>
        <taxon>Glomeromycetes</taxon>
        <taxon>Glomerales</taxon>
        <taxon>Glomeraceae</taxon>
        <taxon>Funneliformis</taxon>
    </lineage>
</organism>
<protein>
    <submittedName>
        <fullName evidence="2">17554_t:CDS:1</fullName>
    </submittedName>
</protein>
<proteinExistence type="predicted"/>
<evidence type="ECO:0000259" key="1">
    <source>
        <dbReference type="Pfam" id="PF25794"/>
    </source>
</evidence>
<name>A0A9N8W3K2_9GLOM</name>
<keyword evidence="3" id="KW-1185">Reference proteome</keyword>
<dbReference type="EMBL" id="CAJVPQ010000374">
    <property type="protein sequence ID" value="CAG8475968.1"/>
    <property type="molecule type" value="Genomic_DNA"/>
</dbReference>
<gene>
    <name evidence="2" type="ORF">FCALED_LOCUS2467</name>
</gene>
<evidence type="ECO:0000313" key="2">
    <source>
        <dbReference type="EMBL" id="CAG8475968.1"/>
    </source>
</evidence>